<sequence>MIGFQVTPFKLFSLGNNKKNTFFNSKKKITFKKNLSTTLKSQYNYNIFLNGNDRAKRTVTNEDRYAIVQKPLGIILEEGDDGMVFIAKIDPKGNAARSNFDIRIGDIVVGVSATFGDEVWSTRGVGLDRVLKSIKIRSGDFVTLILESQEENDGQKEQAEENANKRRADAREKFGDPVVLDPITLTPVDPNKKQEKKKQGFFKLF</sequence>
<dbReference type="EMBL" id="CP003681">
    <property type="protein sequence ID" value="AFP65412.1"/>
    <property type="molecule type" value="Genomic_DNA"/>
</dbReference>
<evidence type="ECO:0000313" key="4">
    <source>
        <dbReference type="Proteomes" id="UP000243348"/>
    </source>
</evidence>
<feature type="compositionally biased region" description="Basic and acidic residues" evidence="1">
    <location>
        <begin position="153"/>
        <end position="175"/>
    </location>
</feature>
<dbReference type="PANTHER" id="PTHR47661">
    <property type="entry name" value="PHOSPHOGLUCAN PHOSPHATASE LSF1, CHLOROPLASTIC"/>
    <property type="match status" value="1"/>
</dbReference>
<reference evidence="3 4" key="1">
    <citation type="journal article" date="2012" name="Genome Biol. Evol.">
        <title>Nucleomorph genome sequence of the cryptophyte alga Chroomonas mesostigmatica CCMP1168 reveals lineage-specific gene loss and genome complexity.</title>
        <authorList>
            <person name="Moore C.E."/>
            <person name="Curtis B."/>
            <person name="Mills T."/>
            <person name="Tanifuji G."/>
            <person name="Archibald J.M."/>
        </authorList>
    </citation>
    <scope>NUCLEOTIDE SEQUENCE [LARGE SCALE GENOMIC DNA]</scope>
    <source>
        <strain evidence="3 4">CCMP1168</strain>
    </source>
</reference>
<evidence type="ECO:0000313" key="3">
    <source>
        <dbReference type="EMBL" id="AFP65412.1"/>
    </source>
</evidence>
<dbReference type="InterPro" id="IPR036034">
    <property type="entry name" value="PDZ_sf"/>
</dbReference>
<protein>
    <recommendedName>
        <fullName evidence="2">PDZ domain-containing protein</fullName>
    </recommendedName>
</protein>
<dbReference type="Gene3D" id="2.30.42.10">
    <property type="match status" value="1"/>
</dbReference>
<name>J7G1Q2_9CRYP</name>
<keyword evidence="3" id="KW-0542">Nucleomorph</keyword>
<dbReference type="AlphaFoldDB" id="J7G1Q2"/>
<dbReference type="InterPro" id="IPR001478">
    <property type="entry name" value="PDZ"/>
</dbReference>
<dbReference type="Proteomes" id="UP000243348">
    <property type="component" value="Nucleomorph 2"/>
</dbReference>
<organism evidence="3 4">
    <name type="scientific">Chroomonas mesostigmatica CCMP1168</name>
    <dbReference type="NCBI Taxonomy" id="1195612"/>
    <lineage>
        <taxon>Eukaryota</taxon>
        <taxon>Cryptophyceae</taxon>
        <taxon>Pyrenomonadales</taxon>
        <taxon>Chroomonadaceae</taxon>
        <taxon>Chroomonas</taxon>
    </lineage>
</organism>
<geneLocation type="nucleomorph" evidence="3"/>
<evidence type="ECO:0000256" key="1">
    <source>
        <dbReference type="SAM" id="MobiDB-lite"/>
    </source>
</evidence>
<feature type="region of interest" description="Disordered" evidence="1">
    <location>
        <begin position="150"/>
        <end position="205"/>
    </location>
</feature>
<gene>
    <name evidence="3" type="ORF">CMESO_239</name>
</gene>
<feature type="domain" description="PDZ" evidence="2">
    <location>
        <begin position="72"/>
        <end position="149"/>
    </location>
</feature>
<accession>J7G1Q2</accession>
<evidence type="ECO:0000259" key="2">
    <source>
        <dbReference type="PROSITE" id="PS50106"/>
    </source>
</evidence>
<proteinExistence type="predicted"/>
<feature type="compositionally biased region" description="Basic residues" evidence="1">
    <location>
        <begin position="194"/>
        <end position="205"/>
    </location>
</feature>
<dbReference type="PROSITE" id="PS50106">
    <property type="entry name" value="PDZ"/>
    <property type="match status" value="1"/>
</dbReference>
<dbReference type="SUPFAM" id="SSF50156">
    <property type="entry name" value="PDZ domain-like"/>
    <property type="match status" value="1"/>
</dbReference>